<dbReference type="EMBL" id="KK198762">
    <property type="protein sequence ID" value="KCW52565.1"/>
    <property type="molecule type" value="Genomic_DNA"/>
</dbReference>
<gene>
    <name evidence="20" type="ORF">EUGRSUZ_J01944</name>
</gene>
<accession>A0A059AGQ6</accession>
<organism evidence="20">
    <name type="scientific">Eucalyptus grandis</name>
    <name type="common">Flooded gum</name>
    <dbReference type="NCBI Taxonomy" id="71139"/>
    <lineage>
        <taxon>Eukaryota</taxon>
        <taxon>Viridiplantae</taxon>
        <taxon>Streptophyta</taxon>
        <taxon>Embryophyta</taxon>
        <taxon>Tracheophyta</taxon>
        <taxon>Spermatophyta</taxon>
        <taxon>Magnoliopsida</taxon>
        <taxon>eudicotyledons</taxon>
        <taxon>Gunneridae</taxon>
        <taxon>Pentapetalae</taxon>
        <taxon>rosids</taxon>
        <taxon>malvids</taxon>
        <taxon>Myrtales</taxon>
        <taxon>Myrtaceae</taxon>
        <taxon>Myrtoideae</taxon>
        <taxon>Eucalypteae</taxon>
        <taxon>Eucalyptus</taxon>
    </lineage>
</organism>
<dbReference type="InterPro" id="IPR006683">
    <property type="entry name" value="Thioestr_dom"/>
</dbReference>
<evidence type="ECO:0000256" key="13">
    <source>
        <dbReference type="ARBA" id="ARBA00052976"/>
    </source>
</evidence>
<evidence type="ECO:0000256" key="3">
    <source>
        <dbReference type="ARBA" id="ARBA00004186"/>
    </source>
</evidence>
<dbReference type="GO" id="GO:0005634">
    <property type="term" value="C:nucleus"/>
    <property type="evidence" value="ECO:0007669"/>
    <property type="project" value="UniProtKB-SubCell"/>
</dbReference>
<comment type="subcellular location">
    <subcellularLocation>
        <location evidence="3">Cytoplasm</location>
        <location evidence="3">Cytoskeleton</location>
        <location evidence="3">Spindle</location>
    </subcellularLocation>
    <subcellularLocation>
        <location evidence="4">Cytoplasm</location>
        <location evidence="4">Cytosol</location>
    </subcellularLocation>
    <subcellularLocation>
        <location evidence="2">Mitochondrion</location>
    </subcellularLocation>
    <subcellularLocation>
        <location evidence="1">Nucleus</location>
    </subcellularLocation>
</comment>
<evidence type="ECO:0000256" key="16">
    <source>
        <dbReference type="ARBA" id="ARBA00067273"/>
    </source>
</evidence>
<evidence type="ECO:0000256" key="9">
    <source>
        <dbReference type="ARBA" id="ARBA00023098"/>
    </source>
</evidence>
<evidence type="ECO:0000256" key="6">
    <source>
        <dbReference type="ARBA" id="ARBA00022490"/>
    </source>
</evidence>
<dbReference type="Gene3D" id="3.10.129.10">
    <property type="entry name" value="Hotdog Thioesterase"/>
    <property type="match status" value="1"/>
</dbReference>
<evidence type="ECO:0000256" key="2">
    <source>
        <dbReference type="ARBA" id="ARBA00004173"/>
    </source>
</evidence>
<evidence type="ECO:0000256" key="10">
    <source>
        <dbReference type="ARBA" id="ARBA00023128"/>
    </source>
</evidence>
<protein>
    <recommendedName>
        <fullName evidence="16">Acyl-coenzyme A thioesterase 13</fullName>
    </recommendedName>
    <alternativeName>
        <fullName evidence="17">Hotdog-fold thioesterase superfamily member 2</fullName>
    </alternativeName>
    <alternativeName>
        <fullName evidence="18">Thioesterase superfamily member 2</fullName>
    </alternativeName>
</protein>
<comment type="similarity">
    <text evidence="5">Belongs to the thioesterase PaaI family.</text>
</comment>
<comment type="function">
    <text evidence="14">Catalyzes the hydrolysis of acyl-CoAs into free fatty acids and coenzyme A (CoASH), regulating their respective intracellular levels. Has acyl-CoA thioesterase activity towards medium (C12) and long-chain (C18) fatty acyl-CoA substrates. Can also hydrolyze 3-hydroxyphenylacetyl-CoA and 3,4-dihydroxyphenylacetyl-CoA (in vitro). May play a role in controlling adaptive thermogenesis.</text>
</comment>
<comment type="subunit">
    <text evidence="15">Homotetramer. Interacts with PCTP.</text>
</comment>
<evidence type="ECO:0000256" key="4">
    <source>
        <dbReference type="ARBA" id="ARBA00004514"/>
    </source>
</evidence>
<dbReference type="OMA" id="RDKVMVS"/>
<dbReference type="GO" id="GO:0005819">
    <property type="term" value="C:spindle"/>
    <property type="evidence" value="ECO:0007669"/>
    <property type="project" value="UniProtKB-SubCell"/>
</dbReference>
<dbReference type="PANTHER" id="PTHR21660">
    <property type="entry name" value="THIOESTERASE SUPERFAMILY MEMBER-RELATED"/>
    <property type="match status" value="1"/>
</dbReference>
<dbReference type="OrthoDB" id="46529at2759"/>
<evidence type="ECO:0000256" key="15">
    <source>
        <dbReference type="ARBA" id="ARBA00064709"/>
    </source>
</evidence>
<keyword evidence="9" id="KW-0443">Lipid metabolism</keyword>
<keyword evidence="7" id="KW-0378">Hydrolase</keyword>
<dbReference type="FunCoup" id="A0A059AGQ6">
    <property type="interactions" value="130"/>
</dbReference>
<dbReference type="PANTHER" id="PTHR21660:SF8">
    <property type="entry name" value="OS02G0521700 PROTEIN"/>
    <property type="match status" value="1"/>
</dbReference>
<evidence type="ECO:0000256" key="8">
    <source>
        <dbReference type="ARBA" id="ARBA00022990"/>
    </source>
</evidence>
<dbReference type="SUPFAM" id="SSF54637">
    <property type="entry name" value="Thioesterase/thiol ester dehydrase-isomerase"/>
    <property type="match status" value="1"/>
</dbReference>
<dbReference type="GO" id="GO:0047617">
    <property type="term" value="F:fatty acyl-CoA hydrolase activity"/>
    <property type="evidence" value="ECO:0000318"/>
    <property type="project" value="GO_Central"/>
</dbReference>
<dbReference type="CDD" id="cd03443">
    <property type="entry name" value="PaaI_thioesterase"/>
    <property type="match status" value="1"/>
</dbReference>
<evidence type="ECO:0000256" key="12">
    <source>
        <dbReference type="ARBA" id="ARBA00023242"/>
    </source>
</evidence>
<keyword evidence="6" id="KW-0963">Cytoplasm</keyword>
<evidence type="ECO:0000256" key="1">
    <source>
        <dbReference type="ARBA" id="ARBA00004123"/>
    </source>
</evidence>
<evidence type="ECO:0000256" key="17">
    <source>
        <dbReference type="ARBA" id="ARBA00081533"/>
    </source>
</evidence>
<reference evidence="20" key="1">
    <citation type="submission" date="2013-07" db="EMBL/GenBank/DDBJ databases">
        <title>The genome of Eucalyptus grandis.</title>
        <authorList>
            <person name="Schmutz J."/>
            <person name="Hayes R."/>
            <person name="Myburg A."/>
            <person name="Tuskan G."/>
            <person name="Grattapaglia D."/>
            <person name="Rokhsar D.S."/>
        </authorList>
    </citation>
    <scope>NUCLEOTIDE SEQUENCE</scope>
    <source>
        <tissue evidence="20">Leaf extractions</tissue>
    </source>
</reference>
<evidence type="ECO:0000259" key="19">
    <source>
        <dbReference type="Pfam" id="PF03061"/>
    </source>
</evidence>
<evidence type="ECO:0000313" key="20">
    <source>
        <dbReference type="EMBL" id="KCW52565.1"/>
    </source>
</evidence>
<dbReference type="GO" id="GO:0005829">
    <property type="term" value="C:cytosol"/>
    <property type="evidence" value="ECO:0007669"/>
    <property type="project" value="UniProtKB-SubCell"/>
</dbReference>
<comment type="catalytic activity">
    <reaction evidence="13">
        <text>a fatty acyl-CoA + H2O = a fatty acid + CoA + H(+)</text>
        <dbReference type="Rhea" id="RHEA:16781"/>
        <dbReference type="ChEBI" id="CHEBI:15377"/>
        <dbReference type="ChEBI" id="CHEBI:15378"/>
        <dbReference type="ChEBI" id="CHEBI:28868"/>
        <dbReference type="ChEBI" id="CHEBI:57287"/>
        <dbReference type="ChEBI" id="CHEBI:77636"/>
    </reaction>
    <physiologicalReaction direction="left-to-right" evidence="13">
        <dbReference type="Rhea" id="RHEA:16782"/>
    </physiologicalReaction>
</comment>
<dbReference type="InterPro" id="IPR039298">
    <property type="entry name" value="ACOT13"/>
</dbReference>
<keyword evidence="10" id="KW-0496">Mitochondrion</keyword>
<name>A0A059AGQ6_EUCGR</name>
<dbReference type="FunFam" id="3.10.129.10:FF:000021">
    <property type="entry name" value="Acyl-coenzyme A thioesterase 13"/>
    <property type="match status" value="1"/>
</dbReference>
<keyword evidence="11" id="KW-0206">Cytoskeleton</keyword>
<dbReference type="Pfam" id="PF03061">
    <property type="entry name" value="4HBT"/>
    <property type="match status" value="1"/>
</dbReference>
<proteinExistence type="inferred from homology"/>
<evidence type="ECO:0000256" key="14">
    <source>
        <dbReference type="ARBA" id="ARBA00058205"/>
    </source>
</evidence>
<dbReference type="GO" id="GO:0005739">
    <property type="term" value="C:mitochondrion"/>
    <property type="evidence" value="ECO:0007669"/>
    <property type="project" value="UniProtKB-SubCell"/>
</dbReference>
<evidence type="ECO:0000256" key="11">
    <source>
        <dbReference type="ARBA" id="ARBA00023212"/>
    </source>
</evidence>
<sequence>MEKAKQFLSVPDEALEAVSRLAVPPRRAGDNPSFYESFSLRGLRVDRVEPGLVVCSFKVPPRLADRNGNLAQGAIANMVDEMGYAVVHVEGIPISVSVNMSISYLSAAKVDDELEITSKVLGQKGGFSATIVLVRNKATGEIIAEGRHSLFNVRASKM</sequence>
<evidence type="ECO:0000256" key="7">
    <source>
        <dbReference type="ARBA" id="ARBA00022801"/>
    </source>
</evidence>
<keyword evidence="12" id="KW-0539">Nucleus</keyword>
<evidence type="ECO:0000256" key="18">
    <source>
        <dbReference type="ARBA" id="ARBA00083956"/>
    </source>
</evidence>
<keyword evidence="8" id="KW-0007">Acetylation</keyword>
<dbReference type="KEGG" id="egr:104422411"/>
<feature type="domain" description="Thioesterase" evidence="19">
    <location>
        <begin position="67"/>
        <end position="123"/>
    </location>
</feature>
<dbReference type="InterPro" id="IPR029069">
    <property type="entry name" value="HotDog_dom_sf"/>
</dbReference>
<evidence type="ECO:0000256" key="5">
    <source>
        <dbReference type="ARBA" id="ARBA00008324"/>
    </source>
</evidence>
<dbReference type="Gramene" id="KCW52565">
    <property type="protein sequence ID" value="KCW52565"/>
    <property type="gene ID" value="EUGRSUZ_J01944"/>
</dbReference>
<dbReference type="STRING" id="71139.A0A059AGQ6"/>
<dbReference type="GO" id="GO:0006629">
    <property type="term" value="P:lipid metabolic process"/>
    <property type="evidence" value="ECO:0007669"/>
    <property type="project" value="UniProtKB-KW"/>
</dbReference>
<dbReference type="InParanoid" id="A0A059AGQ6"/>
<dbReference type="AlphaFoldDB" id="A0A059AGQ6"/>
<dbReference type="eggNOG" id="KOG3328">
    <property type="taxonomic scope" value="Eukaryota"/>
</dbReference>